<protein>
    <submittedName>
        <fullName evidence="1">CLUMA_CG015652, isoform A</fullName>
    </submittedName>
</protein>
<gene>
    <name evidence="1" type="ORF">CLUMA_CG015652</name>
</gene>
<dbReference type="Proteomes" id="UP000183832">
    <property type="component" value="Unassembled WGS sequence"/>
</dbReference>
<reference evidence="1 2" key="1">
    <citation type="submission" date="2015-04" db="EMBL/GenBank/DDBJ databases">
        <authorList>
            <person name="Syromyatnikov M.Y."/>
            <person name="Popov V.N."/>
        </authorList>
    </citation>
    <scope>NUCLEOTIDE SEQUENCE [LARGE SCALE GENOMIC DNA]</scope>
</reference>
<dbReference type="AlphaFoldDB" id="A0A1J1IQ40"/>
<proteinExistence type="predicted"/>
<sequence length="79" mass="9360">MWYMCHQNLKSSKSIVNADTHQSIDEENSLKESKHFDLCEPLDSPIQLNERFRLVMRLFDLMLLLLLRLMQLNPLNGNE</sequence>
<dbReference type="EMBL" id="CVRI01000057">
    <property type="protein sequence ID" value="CRL02357.1"/>
    <property type="molecule type" value="Genomic_DNA"/>
</dbReference>
<evidence type="ECO:0000313" key="1">
    <source>
        <dbReference type="EMBL" id="CRL02357.1"/>
    </source>
</evidence>
<accession>A0A1J1IQ40</accession>
<organism evidence="1 2">
    <name type="scientific">Clunio marinus</name>
    <dbReference type="NCBI Taxonomy" id="568069"/>
    <lineage>
        <taxon>Eukaryota</taxon>
        <taxon>Metazoa</taxon>
        <taxon>Ecdysozoa</taxon>
        <taxon>Arthropoda</taxon>
        <taxon>Hexapoda</taxon>
        <taxon>Insecta</taxon>
        <taxon>Pterygota</taxon>
        <taxon>Neoptera</taxon>
        <taxon>Endopterygota</taxon>
        <taxon>Diptera</taxon>
        <taxon>Nematocera</taxon>
        <taxon>Chironomoidea</taxon>
        <taxon>Chironomidae</taxon>
        <taxon>Clunio</taxon>
    </lineage>
</organism>
<evidence type="ECO:0000313" key="2">
    <source>
        <dbReference type="Proteomes" id="UP000183832"/>
    </source>
</evidence>
<keyword evidence="2" id="KW-1185">Reference proteome</keyword>
<name>A0A1J1IQ40_9DIPT</name>